<reference evidence="2 3" key="1">
    <citation type="submission" date="2015-03" db="EMBL/GenBank/DDBJ databases">
        <title>Genome assembly of Sandaracinus amylolyticus DSM 53668.</title>
        <authorList>
            <person name="Sharma G."/>
            <person name="Subramanian S."/>
        </authorList>
    </citation>
    <scope>NUCLEOTIDE SEQUENCE [LARGE SCALE GENOMIC DNA]</scope>
    <source>
        <strain evidence="2 3">DSM 53668</strain>
    </source>
</reference>
<dbReference type="KEGG" id="samy:DB32_001536"/>
<dbReference type="OrthoDB" id="1492085at2"/>
<gene>
    <name evidence="2" type="ORF">DB32_001536</name>
</gene>
<dbReference type="EMBL" id="CP011125">
    <property type="protein sequence ID" value="AKF04387.1"/>
    <property type="molecule type" value="Genomic_DNA"/>
</dbReference>
<feature type="signal peptide" evidence="1">
    <location>
        <begin position="1"/>
        <end position="23"/>
    </location>
</feature>
<sequence length="559" mass="62187">MHSRLHTSIVALCLLTGCGASFRAFPMADPMWRDDDARPLSTRPQVHYNPWAWDAVDNTTFRQLSELWTYERDREAMNVNALDEVPDSSWFTNRIGRDAMSREDLARGACSEVEAPPPPWVVIRSKPDGSGPGLVVRASDGRTYLFKVDLSQPERATAADAIASRIFHAAGYFVPCNRVIHFAAEDFTLAPDARTSGSSPRPLVRADVDAILARAGAAPNGRRRGSLSAYIDGTPLGGWRFAGLRDDDPNDVVPHEHRREVRGMYVLSAWLNHIDSRAENNMDSWIETEPGRGYVRHYVLDTGDSFGIVWPVDDALSRRFGHSHYLDIQHLGEDFVSLGLAQRAYTESPDRPEHPTFGFYTERDFVPDQWRNGYPNPGFERRTERDLAWMTRIVARLGEAELALLVEQGAWSDPALGTELLRILLARRARILERWLTRLSPLAWPVAAREGGDVEICLDDLAVSSGLRDADGRRYEARVYRGLPPRASDADARVSAASARVCVRIALPPGASEEYVVVDVIASSEGAERTAPARVHLYALSSGEARVVGLERPDSERAP</sequence>
<proteinExistence type="predicted"/>
<evidence type="ECO:0000313" key="2">
    <source>
        <dbReference type="EMBL" id="AKF04387.1"/>
    </source>
</evidence>
<keyword evidence="1" id="KW-0732">Signal</keyword>
<accession>A0A0F6W0J1</accession>
<dbReference type="RefSeq" id="WP_053231737.1">
    <property type="nucleotide sequence ID" value="NZ_CP011125.1"/>
</dbReference>
<dbReference type="STRING" id="927083.DB32_001536"/>
<dbReference type="AlphaFoldDB" id="A0A0F6W0J1"/>
<feature type="chain" id="PRO_5002511191" evidence="1">
    <location>
        <begin position="24"/>
        <end position="559"/>
    </location>
</feature>
<protein>
    <submittedName>
        <fullName evidence="2">Uncharacterized protein</fullName>
    </submittedName>
</protein>
<evidence type="ECO:0000313" key="3">
    <source>
        <dbReference type="Proteomes" id="UP000034883"/>
    </source>
</evidence>
<name>A0A0F6W0J1_9BACT</name>
<organism evidence="2 3">
    <name type="scientific">Sandaracinus amylolyticus</name>
    <dbReference type="NCBI Taxonomy" id="927083"/>
    <lineage>
        <taxon>Bacteria</taxon>
        <taxon>Pseudomonadati</taxon>
        <taxon>Myxococcota</taxon>
        <taxon>Polyangia</taxon>
        <taxon>Polyangiales</taxon>
        <taxon>Sandaracinaceae</taxon>
        <taxon>Sandaracinus</taxon>
    </lineage>
</organism>
<keyword evidence="3" id="KW-1185">Reference proteome</keyword>
<dbReference type="Proteomes" id="UP000034883">
    <property type="component" value="Chromosome"/>
</dbReference>
<evidence type="ECO:0000256" key="1">
    <source>
        <dbReference type="SAM" id="SignalP"/>
    </source>
</evidence>
<dbReference type="PROSITE" id="PS51257">
    <property type="entry name" value="PROKAR_LIPOPROTEIN"/>
    <property type="match status" value="1"/>
</dbReference>